<dbReference type="AlphaFoldDB" id="E3MZY1"/>
<evidence type="ECO:0000256" key="4">
    <source>
        <dbReference type="ARBA" id="ARBA00023136"/>
    </source>
</evidence>
<sequence length="309" mass="35240">MDSVSNPNALNSFDFDVLKVATLYVTCVFIVCEVLRYGLTQCKSPNSIFPEALIQLITTLQICIGFYEQSILKSTDYISIFFINAISFFSVHNIKWGIASPFTQFEDIVFNRKKTGFLGPICNLAGQFVGAFLAAGMTIISWEVLSQQTWITHIATMHSELLERPWCSWKSEDFPRFLFAFVSQIVIAASMRMILTKLNTKFTPAIYTFYYTFARVLIGFPGFDVMYSFSHLAVCSLKTDEILGLFLSYMVAPVVGWLCCRFLLDSPITASQLKKEKKRERQEREAELLAEKTEQEARRKAGKQGKKRD</sequence>
<name>E3MZY1_CAERE</name>
<dbReference type="EMBL" id="DS268502">
    <property type="protein sequence ID" value="EFP13121.1"/>
    <property type="molecule type" value="Genomic_DNA"/>
</dbReference>
<evidence type="ECO:0000256" key="6">
    <source>
        <dbReference type="SAM" id="Phobius"/>
    </source>
</evidence>
<dbReference type="PANTHER" id="PTHR21191">
    <property type="entry name" value="AQUAPORIN"/>
    <property type="match status" value="1"/>
</dbReference>
<feature type="region of interest" description="Disordered" evidence="5">
    <location>
        <begin position="274"/>
        <end position="309"/>
    </location>
</feature>
<comment type="subcellular location">
    <subcellularLocation>
        <location evidence="1">Membrane</location>
        <topology evidence="1">Multi-pass membrane protein</topology>
    </subcellularLocation>
</comment>
<keyword evidence="2 6" id="KW-0812">Transmembrane</keyword>
<evidence type="ECO:0000256" key="2">
    <source>
        <dbReference type="ARBA" id="ARBA00022692"/>
    </source>
</evidence>
<dbReference type="Proteomes" id="UP000008281">
    <property type="component" value="Unassembled WGS sequence"/>
</dbReference>
<dbReference type="SUPFAM" id="SSF81338">
    <property type="entry name" value="Aquaporin-like"/>
    <property type="match status" value="1"/>
</dbReference>
<evidence type="ECO:0000313" key="8">
    <source>
        <dbReference type="Proteomes" id="UP000008281"/>
    </source>
</evidence>
<gene>
    <name evidence="7" type="ORF">CRE_07699</name>
</gene>
<accession>E3MZY1</accession>
<feature type="transmembrane region" description="Helical" evidence="6">
    <location>
        <begin position="20"/>
        <end position="39"/>
    </location>
</feature>
<feature type="transmembrane region" description="Helical" evidence="6">
    <location>
        <begin position="117"/>
        <end position="140"/>
    </location>
</feature>
<keyword evidence="8" id="KW-1185">Reference proteome</keyword>
<dbReference type="PANTHER" id="PTHR21191:SF16">
    <property type="entry name" value="AQUAPORIN"/>
    <property type="match status" value="1"/>
</dbReference>
<proteinExistence type="predicted"/>
<dbReference type="InterPro" id="IPR023271">
    <property type="entry name" value="Aquaporin-like"/>
</dbReference>
<feature type="transmembrane region" description="Helical" evidence="6">
    <location>
        <begin position="207"/>
        <end position="230"/>
    </location>
</feature>
<dbReference type="GO" id="GO:0015267">
    <property type="term" value="F:channel activity"/>
    <property type="evidence" value="ECO:0007669"/>
    <property type="project" value="TreeGrafter"/>
</dbReference>
<dbReference type="HOGENOM" id="CLU_900920_0_0_1"/>
<dbReference type="InterPro" id="IPR051883">
    <property type="entry name" value="AQP11/12_channel"/>
</dbReference>
<organism evidence="8">
    <name type="scientific">Caenorhabditis remanei</name>
    <name type="common">Caenorhabditis vulgaris</name>
    <dbReference type="NCBI Taxonomy" id="31234"/>
    <lineage>
        <taxon>Eukaryota</taxon>
        <taxon>Metazoa</taxon>
        <taxon>Ecdysozoa</taxon>
        <taxon>Nematoda</taxon>
        <taxon>Chromadorea</taxon>
        <taxon>Rhabditida</taxon>
        <taxon>Rhabditina</taxon>
        <taxon>Rhabditomorpha</taxon>
        <taxon>Rhabditoidea</taxon>
        <taxon>Rhabditidae</taxon>
        <taxon>Peloderinae</taxon>
        <taxon>Caenorhabditis</taxon>
    </lineage>
</organism>
<evidence type="ECO:0000256" key="1">
    <source>
        <dbReference type="ARBA" id="ARBA00004141"/>
    </source>
</evidence>
<protein>
    <submittedName>
        <fullName evidence="7">Uncharacterized protein</fullName>
    </submittedName>
</protein>
<feature type="transmembrane region" description="Helical" evidence="6">
    <location>
        <begin position="242"/>
        <end position="264"/>
    </location>
</feature>
<evidence type="ECO:0000256" key="5">
    <source>
        <dbReference type="SAM" id="MobiDB-lite"/>
    </source>
</evidence>
<evidence type="ECO:0000256" key="3">
    <source>
        <dbReference type="ARBA" id="ARBA00022989"/>
    </source>
</evidence>
<evidence type="ECO:0000313" key="7">
    <source>
        <dbReference type="EMBL" id="EFP13121.1"/>
    </source>
</evidence>
<reference evidence="7" key="1">
    <citation type="submission" date="2007-07" db="EMBL/GenBank/DDBJ databases">
        <title>PCAP assembly of the Caenorhabditis remanei genome.</title>
        <authorList>
            <consortium name="The Caenorhabditis remanei Sequencing Consortium"/>
            <person name="Wilson R.K."/>
        </authorList>
    </citation>
    <scope>NUCLEOTIDE SEQUENCE [LARGE SCALE GENOMIC DNA]</scope>
    <source>
        <strain evidence="7">PB4641</strain>
    </source>
</reference>
<dbReference type="GO" id="GO:0016020">
    <property type="term" value="C:membrane"/>
    <property type="evidence" value="ECO:0007669"/>
    <property type="project" value="UniProtKB-SubCell"/>
</dbReference>
<feature type="compositionally biased region" description="Basic residues" evidence="5">
    <location>
        <begin position="300"/>
        <end position="309"/>
    </location>
</feature>
<keyword evidence="4 6" id="KW-0472">Membrane</keyword>
<dbReference type="GO" id="GO:0005737">
    <property type="term" value="C:cytoplasm"/>
    <property type="evidence" value="ECO:0007669"/>
    <property type="project" value="TreeGrafter"/>
</dbReference>
<feature type="compositionally biased region" description="Basic and acidic residues" evidence="5">
    <location>
        <begin position="279"/>
        <end position="299"/>
    </location>
</feature>
<keyword evidence="3 6" id="KW-1133">Transmembrane helix</keyword>
<dbReference type="InParanoid" id="E3MZY1"/>
<feature type="transmembrane region" description="Helical" evidence="6">
    <location>
        <begin position="177"/>
        <end position="195"/>
    </location>
</feature>